<dbReference type="Pfam" id="PF12697">
    <property type="entry name" value="Abhydrolase_6"/>
    <property type="match status" value="1"/>
</dbReference>
<evidence type="ECO:0000313" key="2">
    <source>
        <dbReference type="EMBL" id="ADH86402.1"/>
    </source>
</evidence>
<dbReference type="STRING" id="589865.DaAHT2_1710"/>
<organism evidence="2 3">
    <name type="scientific">Desulfurivibrio alkaliphilus (strain DSM 19089 / UNIQEM U267 / AHT2)</name>
    <dbReference type="NCBI Taxonomy" id="589865"/>
    <lineage>
        <taxon>Bacteria</taxon>
        <taxon>Pseudomonadati</taxon>
        <taxon>Thermodesulfobacteriota</taxon>
        <taxon>Desulfobulbia</taxon>
        <taxon>Desulfobulbales</taxon>
        <taxon>Desulfobulbaceae</taxon>
        <taxon>Desulfurivibrio</taxon>
    </lineage>
</organism>
<gene>
    <name evidence="2" type="ordered locus">DaAHT2_1710</name>
</gene>
<keyword evidence="2" id="KW-0378">Hydrolase</keyword>
<keyword evidence="3" id="KW-1185">Reference proteome</keyword>
<dbReference type="EMBL" id="CP001940">
    <property type="protein sequence ID" value="ADH86402.1"/>
    <property type="molecule type" value="Genomic_DNA"/>
</dbReference>
<dbReference type="AlphaFoldDB" id="D6Z4C7"/>
<dbReference type="Gene3D" id="3.40.50.1820">
    <property type="entry name" value="alpha/beta hydrolase"/>
    <property type="match status" value="1"/>
</dbReference>
<feature type="domain" description="AB hydrolase-1" evidence="1">
    <location>
        <begin position="36"/>
        <end position="258"/>
    </location>
</feature>
<evidence type="ECO:0000259" key="1">
    <source>
        <dbReference type="Pfam" id="PF12697"/>
    </source>
</evidence>
<reference evidence="3" key="1">
    <citation type="submission" date="2010-02" db="EMBL/GenBank/DDBJ databases">
        <title>Complete sequence of Desulfurivibrio alkaliphilus AHT2.</title>
        <authorList>
            <consortium name="US DOE Joint Genome Institute"/>
            <person name="Pitluck S."/>
            <person name="Chertkov O."/>
            <person name="Detter J.C."/>
            <person name="Han C."/>
            <person name="Tapia R."/>
            <person name="Larimer F."/>
            <person name="Land M."/>
            <person name="Hauser L."/>
            <person name="Kyrpides N."/>
            <person name="Mikhailova N."/>
            <person name="Sorokin D.Y."/>
            <person name="Muyzer G."/>
            <person name="Woyke T."/>
        </authorList>
    </citation>
    <scope>NUCLEOTIDE SEQUENCE [LARGE SCALE GENOMIC DNA]</scope>
    <source>
        <strain evidence="3">DSM 19089 / UNIQEM U267 / AHT2</strain>
    </source>
</reference>
<dbReference type="GO" id="GO:0016787">
    <property type="term" value="F:hydrolase activity"/>
    <property type="evidence" value="ECO:0007669"/>
    <property type="project" value="UniProtKB-KW"/>
</dbReference>
<dbReference type="KEGG" id="dak:DaAHT2_1710"/>
<dbReference type="HOGENOM" id="CLU_020336_50_4_7"/>
<protein>
    <submittedName>
        <fullName evidence="2">Alpha/beta hydrolase fold protein</fullName>
    </submittedName>
</protein>
<evidence type="ECO:0000313" key="3">
    <source>
        <dbReference type="Proteomes" id="UP000001508"/>
    </source>
</evidence>
<proteinExistence type="predicted"/>
<accession>D6Z4C7</accession>
<dbReference type="InParanoid" id="D6Z4C7"/>
<dbReference type="SUPFAM" id="SSF53474">
    <property type="entry name" value="alpha/beta-Hydrolases"/>
    <property type="match status" value="1"/>
</dbReference>
<dbReference type="Proteomes" id="UP000001508">
    <property type="component" value="Chromosome"/>
</dbReference>
<dbReference type="InterPro" id="IPR029058">
    <property type="entry name" value="AB_hydrolase_fold"/>
</dbReference>
<dbReference type="InterPro" id="IPR000073">
    <property type="entry name" value="AB_hydrolase_1"/>
</dbReference>
<dbReference type="PRINTS" id="PR00111">
    <property type="entry name" value="ABHYDROLASE"/>
</dbReference>
<dbReference type="PANTHER" id="PTHR43798">
    <property type="entry name" value="MONOACYLGLYCEROL LIPASE"/>
    <property type="match status" value="1"/>
</dbReference>
<sequence>MSVISEPLTEPTGCTLRGHDGTPLACDCLGAGEPLLLFVHGWTCRRSYWAPQISFFGRRQAVAAIDLPGHGHSSPGERETWTVSGLAADVAAGAKELKAGQVILVGHSMGGAVAMEAARQLAGLAAAVVLVDTFVIDYGGLAPEVVENIFAPFADDFPAAIAGLVEQTSTAATPLELKRQLIREMSQADPAWALPLWRDLLNWNPAPAFAELQIPLHAINGALIPESARQRCAPFVGETIVPGAGHFLQMEDPAGFNRVLAQVLAESILA</sequence>
<dbReference type="RefSeq" id="WP_013163928.1">
    <property type="nucleotide sequence ID" value="NC_014216.1"/>
</dbReference>
<name>D6Z4C7_DESAT</name>
<dbReference type="eggNOG" id="COG0596">
    <property type="taxonomic scope" value="Bacteria"/>
</dbReference>
<dbReference type="InterPro" id="IPR050266">
    <property type="entry name" value="AB_hydrolase_sf"/>
</dbReference>
<dbReference type="FunCoup" id="D6Z4C7">
    <property type="interactions" value="28"/>
</dbReference>